<reference evidence="5" key="2">
    <citation type="submission" date="2009-11" db="EMBL/GenBank/DDBJ databases">
        <title>The Genome Sequence of Allomyces macrogynus strain ATCC 38327.</title>
        <authorList>
            <consortium name="The Broad Institute Genome Sequencing Platform"/>
            <person name="Russ C."/>
            <person name="Cuomo C."/>
            <person name="Shea T."/>
            <person name="Young S.K."/>
            <person name="Zeng Q."/>
            <person name="Koehrsen M."/>
            <person name="Haas B."/>
            <person name="Borodovsky M."/>
            <person name="Guigo R."/>
            <person name="Alvarado L."/>
            <person name="Berlin A."/>
            <person name="Borenstein D."/>
            <person name="Chen Z."/>
            <person name="Engels R."/>
            <person name="Freedman E."/>
            <person name="Gellesch M."/>
            <person name="Goldberg J."/>
            <person name="Griggs A."/>
            <person name="Gujja S."/>
            <person name="Heiman D."/>
            <person name="Hepburn T."/>
            <person name="Howarth C."/>
            <person name="Jen D."/>
            <person name="Larson L."/>
            <person name="Lewis B."/>
            <person name="Mehta T."/>
            <person name="Park D."/>
            <person name="Pearson M."/>
            <person name="Roberts A."/>
            <person name="Saif S."/>
            <person name="Shenoy N."/>
            <person name="Sisk P."/>
            <person name="Stolte C."/>
            <person name="Sykes S."/>
            <person name="Walk T."/>
            <person name="White J."/>
            <person name="Yandava C."/>
            <person name="Burger G."/>
            <person name="Gray M.W."/>
            <person name="Holland P.W.H."/>
            <person name="King N."/>
            <person name="Lang F.B.F."/>
            <person name="Roger A.J."/>
            <person name="Ruiz-Trillo I."/>
            <person name="Lander E."/>
            <person name="Nusbaum C."/>
        </authorList>
    </citation>
    <scope>NUCLEOTIDE SEQUENCE [LARGE SCALE GENOMIC DNA]</scope>
    <source>
        <strain evidence="5">ATCC 38327</strain>
    </source>
</reference>
<accession>A0A0L0SQX3</accession>
<name>A0A0L0SQX3_ALLM3</name>
<sequence>MRAGVPSVLPLLLGALIVALAPHVAHAAQITFITPTSPFIAGQSGTITWSYDPAATGAAPGALGTLSLTRINGNPNNMTPITTIAREVDPSAGSFTWTVPADLPNASDYAFQFQWAGAADAATRFSGTFFSHGWAE</sequence>
<dbReference type="InterPro" id="IPR052982">
    <property type="entry name" value="SRP1/TIP1-like"/>
</dbReference>
<dbReference type="EMBL" id="GG745346">
    <property type="protein sequence ID" value="KNE64902.1"/>
    <property type="molecule type" value="Genomic_DNA"/>
</dbReference>
<protein>
    <recommendedName>
        <fullName evidence="3">Yeast cell wall synthesis Kre9/Knh1-like N-terminal domain-containing protein</fullName>
    </recommendedName>
</protein>
<dbReference type="OrthoDB" id="2260257at2759"/>
<gene>
    <name evidence="4" type="ORF">AMAG_10568</name>
</gene>
<feature type="signal peptide" evidence="2">
    <location>
        <begin position="1"/>
        <end position="27"/>
    </location>
</feature>
<feature type="chain" id="PRO_5005548236" description="Yeast cell wall synthesis Kre9/Knh1-like N-terminal domain-containing protein" evidence="2">
    <location>
        <begin position="28"/>
        <end position="136"/>
    </location>
</feature>
<dbReference type="PANTHER" id="PTHR40633:SF1">
    <property type="entry name" value="GPI ANCHORED SERINE-THREONINE RICH PROTEIN (AFU_ORTHOLOGUE AFUA_1G03630)"/>
    <property type="match status" value="1"/>
</dbReference>
<evidence type="ECO:0000313" key="4">
    <source>
        <dbReference type="EMBL" id="KNE64902.1"/>
    </source>
</evidence>
<feature type="domain" description="Yeast cell wall synthesis Kre9/Knh1-like N-terminal" evidence="3">
    <location>
        <begin position="37"/>
        <end position="129"/>
    </location>
</feature>
<dbReference type="VEuPathDB" id="FungiDB:AMAG_10568"/>
<dbReference type="Pfam" id="PF10342">
    <property type="entry name" value="Kre9_KNH"/>
    <property type="match status" value="1"/>
</dbReference>
<keyword evidence="1 2" id="KW-0732">Signal</keyword>
<dbReference type="PANTHER" id="PTHR40633">
    <property type="entry name" value="MATRIX PROTEIN, PUTATIVE (AFU_ORTHOLOGUE AFUA_8G05410)-RELATED"/>
    <property type="match status" value="1"/>
</dbReference>
<evidence type="ECO:0000256" key="2">
    <source>
        <dbReference type="SAM" id="SignalP"/>
    </source>
</evidence>
<dbReference type="AlphaFoldDB" id="A0A0L0SQX3"/>
<dbReference type="Proteomes" id="UP000054350">
    <property type="component" value="Unassembled WGS sequence"/>
</dbReference>
<evidence type="ECO:0000256" key="1">
    <source>
        <dbReference type="ARBA" id="ARBA00022729"/>
    </source>
</evidence>
<organism evidence="4 5">
    <name type="scientific">Allomyces macrogynus (strain ATCC 38327)</name>
    <name type="common">Allomyces javanicus var. macrogynus</name>
    <dbReference type="NCBI Taxonomy" id="578462"/>
    <lineage>
        <taxon>Eukaryota</taxon>
        <taxon>Fungi</taxon>
        <taxon>Fungi incertae sedis</taxon>
        <taxon>Blastocladiomycota</taxon>
        <taxon>Blastocladiomycetes</taxon>
        <taxon>Blastocladiales</taxon>
        <taxon>Blastocladiaceae</taxon>
        <taxon>Allomyces</taxon>
    </lineage>
</organism>
<reference evidence="4 5" key="1">
    <citation type="submission" date="2009-11" db="EMBL/GenBank/DDBJ databases">
        <title>Annotation of Allomyces macrogynus ATCC 38327.</title>
        <authorList>
            <consortium name="The Broad Institute Genome Sequencing Platform"/>
            <person name="Russ C."/>
            <person name="Cuomo C."/>
            <person name="Burger G."/>
            <person name="Gray M.W."/>
            <person name="Holland P.W.H."/>
            <person name="King N."/>
            <person name="Lang F.B.F."/>
            <person name="Roger A.J."/>
            <person name="Ruiz-Trillo I."/>
            <person name="Young S.K."/>
            <person name="Zeng Q."/>
            <person name="Gargeya S."/>
            <person name="Fitzgerald M."/>
            <person name="Haas B."/>
            <person name="Abouelleil A."/>
            <person name="Alvarado L."/>
            <person name="Arachchi H.M."/>
            <person name="Berlin A."/>
            <person name="Chapman S.B."/>
            <person name="Gearin G."/>
            <person name="Goldberg J."/>
            <person name="Griggs A."/>
            <person name="Gujja S."/>
            <person name="Hansen M."/>
            <person name="Heiman D."/>
            <person name="Howarth C."/>
            <person name="Larimer J."/>
            <person name="Lui A."/>
            <person name="MacDonald P.J.P."/>
            <person name="McCowen C."/>
            <person name="Montmayeur A."/>
            <person name="Murphy C."/>
            <person name="Neiman D."/>
            <person name="Pearson M."/>
            <person name="Priest M."/>
            <person name="Roberts A."/>
            <person name="Saif S."/>
            <person name="Shea T."/>
            <person name="Sisk P."/>
            <person name="Stolte C."/>
            <person name="Sykes S."/>
            <person name="Wortman J."/>
            <person name="Nusbaum C."/>
            <person name="Birren B."/>
        </authorList>
    </citation>
    <scope>NUCLEOTIDE SEQUENCE [LARGE SCALE GENOMIC DNA]</scope>
    <source>
        <strain evidence="4 5">ATCC 38327</strain>
    </source>
</reference>
<evidence type="ECO:0000313" key="5">
    <source>
        <dbReference type="Proteomes" id="UP000054350"/>
    </source>
</evidence>
<evidence type="ECO:0000259" key="3">
    <source>
        <dbReference type="Pfam" id="PF10342"/>
    </source>
</evidence>
<dbReference type="InterPro" id="IPR018466">
    <property type="entry name" value="Kre9/Knh1-like_N"/>
</dbReference>
<proteinExistence type="predicted"/>
<keyword evidence="5" id="KW-1185">Reference proteome</keyword>